<dbReference type="GO" id="GO:0061513">
    <property type="term" value="F:glucose 6-phosphate:phosphate antiporter activity"/>
    <property type="evidence" value="ECO:0007669"/>
    <property type="project" value="TreeGrafter"/>
</dbReference>
<dbReference type="AlphaFoldDB" id="A0A8S7K318"/>
<evidence type="ECO:0000256" key="2">
    <source>
        <dbReference type="ARBA" id="ARBA00022475"/>
    </source>
</evidence>
<evidence type="ECO:0000256" key="5">
    <source>
        <dbReference type="ARBA" id="ARBA00023136"/>
    </source>
</evidence>
<dbReference type="EMBL" id="AASEBA010000087">
    <property type="protein sequence ID" value="EFC9752395.1"/>
    <property type="molecule type" value="Genomic_DNA"/>
</dbReference>
<dbReference type="PIRSF" id="PIRSF002808">
    <property type="entry name" value="Hexose_phosphate_transp"/>
    <property type="match status" value="1"/>
</dbReference>
<gene>
    <name evidence="6" type="ORF">E6D34_24770</name>
</gene>
<dbReference type="RefSeq" id="WP_000583314.1">
    <property type="nucleotide sequence ID" value="NZ_JALIHI010000025.1"/>
</dbReference>
<dbReference type="GO" id="GO:0012505">
    <property type="term" value="C:endomembrane system"/>
    <property type="evidence" value="ECO:0007669"/>
    <property type="project" value="UniProtKB-SubCell"/>
</dbReference>
<keyword evidence="2" id="KW-1003">Cell membrane</keyword>
<dbReference type="PROSITE" id="PS50850">
    <property type="entry name" value="MFS"/>
    <property type="match status" value="1"/>
</dbReference>
<dbReference type="PANTHER" id="PTHR43826">
    <property type="entry name" value="GLUCOSE-6-PHOSPHATE EXCHANGER SLC37A4"/>
    <property type="match status" value="1"/>
</dbReference>
<dbReference type="InterPro" id="IPR011701">
    <property type="entry name" value="MFS"/>
</dbReference>
<evidence type="ECO:0000313" key="7">
    <source>
        <dbReference type="Proteomes" id="UP000532204"/>
    </source>
</evidence>
<reference evidence="6 7" key="1">
    <citation type="submission" date="2019-05" db="EMBL/GenBank/DDBJ databases">
        <authorList>
            <consortium name="NARMS: The National Antimicrobial Resistance Monitoring System"/>
        </authorList>
    </citation>
    <scope>NUCLEOTIDE SEQUENCE [LARGE SCALE GENOMIC DNA]</scope>
    <source>
        <strain evidence="6 7">CVM N18EC122</strain>
    </source>
</reference>
<keyword evidence="5" id="KW-0472">Membrane</keyword>
<keyword evidence="3" id="KW-0812">Transmembrane</keyword>
<proteinExistence type="predicted"/>
<evidence type="ECO:0000256" key="1">
    <source>
        <dbReference type="ARBA" id="ARBA00004127"/>
    </source>
</evidence>
<dbReference type="SUPFAM" id="SSF103473">
    <property type="entry name" value="MFS general substrate transporter"/>
    <property type="match status" value="1"/>
</dbReference>
<evidence type="ECO:0000256" key="3">
    <source>
        <dbReference type="ARBA" id="ARBA00022692"/>
    </source>
</evidence>
<dbReference type="Pfam" id="PF07690">
    <property type="entry name" value="MFS_1"/>
    <property type="match status" value="1"/>
</dbReference>
<dbReference type="InterPro" id="IPR036259">
    <property type="entry name" value="MFS_trans_sf"/>
</dbReference>
<dbReference type="GO" id="GO:0016020">
    <property type="term" value="C:membrane"/>
    <property type="evidence" value="ECO:0007669"/>
    <property type="project" value="InterPro"/>
</dbReference>
<name>A0A8S7K318_ECOLX</name>
<dbReference type="InterPro" id="IPR020846">
    <property type="entry name" value="MFS_dom"/>
</dbReference>
<comment type="subcellular location">
    <subcellularLocation>
        <location evidence="1">Endomembrane system</location>
        <topology evidence="1">Multi-pass membrane protein</topology>
    </subcellularLocation>
</comment>
<comment type="caution">
    <text evidence="6">The sequence shown here is derived from an EMBL/GenBank/DDBJ whole genome shotgun (WGS) entry which is preliminary data.</text>
</comment>
<dbReference type="PANTHER" id="PTHR43826:SF3">
    <property type="entry name" value="GLUCOSE-6-PHOSPHATE EXCHANGER SLC37A4"/>
    <property type="match status" value="1"/>
</dbReference>
<organism evidence="6 7">
    <name type="scientific">Escherichia coli</name>
    <dbReference type="NCBI Taxonomy" id="562"/>
    <lineage>
        <taxon>Bacteria</taxon>
        <taxon>Pseudomonadati</taxon>
        <taxon>Pseudomonadota</taxon>
        <taxon>Gammaproteobacteria</taxon>
        <taxon>Enterobacterales</taxon>
        <taxon>Enterobacteriaceae</taxon>
        <taxon>Escherichia</taxon>
    </lineage>
</organism>
<keyword evidence="4" id="KW-1133">Transmembrane helix</keyword>
<evidence type="ECO:0000313" key="6">
    <source>
        <dbReference type="EMBL" id="EFC9752395.1"/>
    </source>
</evidence>
<dbReference type="InterPro" id="IPR000849">
    <property type="entry name" value="Sugar_P_transporter"/>
</dbReference>
<protein>
    <submittedName>
        <fullName evidence="6">MFS transporter</fullName>
    </submittedName>
</protein>
<accession>A0A8S7K318</accession>
<dbReference type="InterPro" id="IPR051337">
    <property type="entry name" value="OPA_Antiporter"/>
</dbReference>
<dbReference type="Proteomes" id="UP000532204">
    <property type="component" value="Unassembled WGS sequence"/>
</dbReference>
<sequence>MIIFYKKSWYKWIVLVVCILAYSSGNLVRWNYTGISQYLIGEWHIGKEELGILGSAFFYAYAIGQSPWGTLTDILGGRRVISIGILITAIMFSLFAFAGGYHAAIIIRVLMGFVGAATFVPCMAVLSRWFSKKERGMVLNIFSGTGGGLGELWSFLLMPLISLFMVGGATVLGLSSWRASTLIMAFVTLAIMILCFVGMRSDPSELGLPSVVEQETRKQAKEHSYARTLLNALRDPWFWVITFAWQGFTVSLRLLPAWLPIYAAAYYKQTQGLSSVEAMVAGGMIASVYVAGRILGTPVFGKLSDFLLVSYNVPRTLIIACFHIFITVSMFALSHQMPSTFLFAVLVFVIGAAINMFPLVNAVVAEIWPVKTGGALMGMVNTVGQLIGASALAYSGFMAEKFSIAGAGYSFEYRGIWYLAMIFSSISILASLLAMHREKQSIRENALSH</sequence>
<dbReference type="Gene3D" id="1.20.1250.20">
    <property type="entry name" value="MFS general substrate transporter like domains"/>
    <property type="match status" value="2"/>
</dbReference>
<evidence type="ECO:0000256" key="4">
    <source>
        <dbReference type="ARBA" id="ARBA00022989"/>
    </source>
</evidence>
<dbReference type="GO" id="GO:0035435">
    <property type="term" value="P:phosphate ion transmembrane transport"/>
    <property type="evidence" value="ECO:0007669"/>
    <property type="project" value="TreeGrafter"/>
</dbReference>